<keyword evidence="1" id="KW-0472">Membrane</keyword>
<keyword evidence="1" id="KW-0812">Transmembrane</keyword>
<feature type="transmembrane region" description="Helical" evidence="1">
    <location>
        <begin position="204"/>
        <end position="223"/>
    </location>
</feature>
<feature type="domain" description="DUF1206" evidence="2">
    <location>
        <begin position="27"/>
        <end position="94"/>
    </location>
</feature>
<keyword evidence="4" id="KW-1185">Reference proteome</keyword>
<evidence type="ECO:0000313" key="4">
    <source>
        <dbReference type="Proteomes" id="UP000198742"/>
    </source>
</evidence>
<evidence type="ECO:0000259" key="2">
    <source>
        <dbReference type="Pfam" id="PF06724"/>
    </source>
</evidence>
<name>A0A1H4ZAU2_9ACTN</name>
<proteinExistence type="predicted"/>
<accession>A0A1H4ZAU2</accession>
<feature type="transmembrane region" description="Helical" evidence="1">
    <location>
        <begin position="29"/>
        <end position="48"/>
    </location>
</feature>
<dbReference type="RefSeq" id="WP_090971499.1">
    <property type="nucleotide sequence ID" value="NZ_FNRT01000002.1"/>
</dbReference>
<feature type="domain" description="DUF1206" evidence="2">
    <location>
        <begin position="110"/>
        <end position="176"/>
    </location>
</feature>
<keyword evidence="1" id="KW-1133">Transmembrane helix</keyword>
<organism evidence="3 4">
    <name type="scientific">Nocardioides exalbidus</name>
    <dbReference type="NCBI Taxonomy" id="402596"/>
    <lineage>
        <taxon>Bacteria</taxon>
        <taxon>Bacillati</taxon>
        <taxon>Actinomycetota</taxon>
        <taxon>Actinomycetes</taxon>
        <taxon>Propionibacteriales</taxon>
        <taxon>Nocardioidaceae</taxon>
        <taxon>Nocardioides</taxon>
    </lineage>
</organism>
<dbReference type="Pfam" id="PF06724">
    <property type="entry name" value="DUF1206"/>
    <property type="match status" value="3"/>
</dbReference>
<dbReference type="EMBL" id="FNRT01000002">
    <property type="protein sequence ID" value="SED26574.1"/>
    <property type="molecule type" value="Genomic_DNA"/>
</dbReference>
<protein>
    <recommendedName>
        <fullName evidence="2">DUF1206 domain-containing protein</fullName>
    </recommendedName>
</protein>
<gene>
    <name evidence="3" type="ORF">SAMN04489844_4051</name>
</gene>
<dbReference type="OrthoDB" id="4552598at2"/>
<evidence type="ECO:0000256" key="1">
    <source>
        <dbReference type="SAM" id="Phobius"/>
    </source>
</evidence>
<feature type="domain" description="DUF1206" evidence="2">
    <location>
        <begin position="202"/>
        <end position="268"/>
    </location>
</feature>
<dbReference type="Proteomes" id="UP000198742">
    <property type="component" value="Unassembled WGS sequence"/>
</dbReference>
<dbReference type="InterPro" id="IPR009597">
    <property type="entry name" value="DUF1206"/>
</dbReference>
<reference evidence="4" key="1">
    <citation type="submission" date="2016-10" db="EMBL/GenBank/DDBJ databases">
        <authorList>
            <person name="Varghese N."/>
            <person name="Submissions S."/>
        </authorList>
    </citation>
    <scope>NUCLEOTIDE SEQUENCE [LARGE SCALE GENOMIC DNA]</scope>
    <source>
        <strain evidence="4">DSM 22017</strain>
    </source>
</reference>
<feature type="transmembrane region" description="Helical" evidence="1">
    <location>
        <begin position="69"/>
        <end position="90"/>
    </location>
</feature>
<feature type="transmembrane region" description="Helical" evidence="1">
    <location>
        <begin position="243"/>
        <end position="266"/>
    </location>
</feature>
<feature type="transmembrane region" description="Helical" evidence="1">
    <location>
        <begin position="151"/>
        <end position="172"/>
    </location>
</feature>
<evidence type="ECO:0000313" key="3">
    <source>
        <dbReference type="EMBL" id="SED26574.1"/>
    </source>
</evidence>
<dbReference type="STRING" id="402596.SAMN04489844_4051"/>
<sequence>MTDAGRTAEKKAEQAHESDWLDHAIRAGLVAYGVVHLLVAWLAVQLALGEKEDQASNAGAMHYLAQQPMGKVLVWLIAAGMFLLVVWRLLEAALGYPEESDDKKRWVKRAGSLGKAVIYGALGWSAVKTATGSGSGGGTDTTTAKLMDLPAGQVVVAVVGLAIIGYGGSLVYRGWTEKFREHLDAQGQAGNDGSAYVLAGKIGYIAKGVAIAIVGGLFLYAGITHEAKKSGGLDQALQRVLEVPFGQVLLIAMGIGIAGYGVFCFARAKHLSR</sequence>
<dbReference type="AlphaFoldDB" id="A0A1H4ZAU2"/>